<sequence>MNATTTPWRRLAPIALCALLAIAGAYGLGAPWLHYAFKPATTLALAWLVAAAAPREPTYRLAILVGLLLSALGDVFLMLPGDRFVFGLASFLCAHAAYLVALTRRAPFFARRWPFAAYFALGAVVLGVLWPDLPGGLHAPVGVYVVVLAAMAAQALILWRVRPDAATASAALGGAFFVASDATLAIDRFVAPFEAARVVVLATYWIAQALIALSVVNALSPLPQARLGERVG</sequence>
<proteinExistence type="inferred from homology"/>
<comment type="caution">
    <text evidence="7">The sequence shown here is derived from an EMBL/GenBank/DDBJ whole genome shotgun (WGS) entry which is preliminary data.</text>
</comment>
<keyword evidence="8" id="KW-1185">Reference proteome</keyword>
<dbReference type="AlphaFoldDB" id="A0A9X3YN93"/>
<feature type="transmembrane region" description="Helical" evidence="6">
    <location>
        <begin position="137"/>
        <end position="159"/>
    </location>
</feature>
<evidence type="ECO:0000256" key="3">
    <source>
        <dbReference type="ARBA" id="ARBA00022692"/>
    </source>
</evidence>
<evidence type="ECO:0000256" key="2">
    <source>
        <dbReference type="ARBA" id="ARBA00007375"/>
    </source>
</evidence>
<dbReference type="PANTHER" id="PTHR31885:SF6">
    <property type="entry name" value="GH04784P"/>
    <property type="match status" value="1"/>
</dbReference>
<comment type="subcellular location">
    <subcellularLocation>
        <location evidence="1">Membrane</location>
        <topology evidence="1">Multi-pass membrane protein</topology>
    </subcellularLocation>
</comment>
<dbReference type="EMBL" id="JAOVZO020000019">
    <property type="protein sequence ID" value="MDC8014807.1"/>
    <property type="molecule type" value="Genomic_DNA"/>
</dbReference>
<evidence type="ECO:0000256" key="4">
    <source>
        <dbReference type="ARBA" id="ARBA00022989"/>
    </source>
</evidence>
<evidence type="ECO:0000256" key="5">
    <source>
        <dbReference type="ARBA" id="ARBA00023136"/>
    </source>
</evidence>
<dbReference type="InterPro" id="IPR012506">
    <property type="entry name" value="TMEM86B-like"/>
</dbReference>
<dbReference type="Proteomes" id="UP001139971">
    <property type="component" value="Unassembled WGS sequence"/>
</dbReference>
<dbReference type="GO" id="GO:0016787">
    <property type="term" value="F:hydrolase activity"/>
    <property type="evidence" value="ECO:0007669"/>
    <property type="project" value="TreeGrafter"/>
</dbReference>
<dbReference type="Pfam" id="PF07947">
    <property type="entry name" value="YhhN"/>
    <property type="match status" value="1"/>
</dbReference>
<accession>A0A9X3YN93</accession>
<evidence type="ECO:0000313" key="8">
    <source>
        <dbReference type="Proteomes" id="UP001139971"/>
    </source>
</evidence>
<dbReference type="RefSeq" id="WP_263540952.1">
    <property type="nucleotide sequence ID" value="NZ_JAOVZO020000019.1"/>
</dbReference>
<feature type="transmembrane region" description="Helical" evidence="6">
    <location>
        <begin position="198"/>
        <end position="220"/>
    </location>
</feature>
<evidence type="ECO:0000313" key="7">
    <source>
        <dbReference type="EMBL" id="MDC8014807.1"/>
    </source>
</evidence>
<organism evidence="7 8">
    <name type="scientific">Tahibacter soli</name>
    <dbReference type="NCBI Taxonomy" id="2983605"/>
    <lineage>
        <taxon>Bacteria</taxon>
        <taxon>Pseudomonadati</taxon>
        <taxon>Pseudomonadota</taxon>
        <taxon>Gammaproteobacteria</taxon>
        <taxon>Lysobacterales</taxon>
        <taxon>Rhodanobacteraceae</taxon>
        <taxon>Tahibacter</taxon>
    </lineage>
</organism>
<keyword evidence="4 6" id="KW-1133">Transmembrane helix</keyword>
<keyword evidence="3 6" id="KW-0812">Transmembrane</keyword>
<reference evidence="7" key="1">
    <citation type="submission" date="2023-02" db="EMBL/GenBank/DDBJ databases">
        <title>Tahibacter soli sp. nov. isolated from soil.</title>
        <authorList>
            <person name="Baek J.H."/>
            <person name="Lee J.K."/>
            <person name="Choi D.G."/>
            <person name="Jeon C.O."/>
        </authorList>
    </citation>
    <scope>NUCLEOTIDE SEQUENCE</scope>
    <source>
        <strain evidence="7">BL</strain>
    </source>
</reference>
<evidence type="ECO:0000256" key="1">
    <source>
        <dbReference type="ARBA" id="ARBA00004141"/>
    </source>
</evidence>
<comment type="similarity">
    <text evidence="2">Belongs to the TMEM86 family.</text>
</comment>
<name>A0A9X3YN93_9GAMM</name>
<gene>
    <name evidence="7" type="ORF">OD750_019860</name>
</gene>
<evidence type="ECO:0000256" key="6">
    <source>
        <dbReference type="SAM" id="Phobius"/>
    </source>
</evidence>
<feature type="transmembrane region" description="Helical" evidence="6">
    <location>
        <begin position="85"/>
        <end position="103"/>
    </location>
</feature>
<dbReference type="PANTHER" id="PTHR31885">
    <property type="entry name" value="GH04784P"/>
    <property type="match status" value="1"/>
</dbReference>
<keyword evidence="5 6" id="KW-0472">Membrane</keyword>
<dbReference type="GO" id="GO:0016020">
    <property type="term" value="C:membrane"/>
    <property type="evidence" value="ECO:0007669"/>
    <property type="project" value="UniProtKB-SubCell"/>
</dbReference>
<feature type="transmembrane region" description="Helical" evidence="6">
    <location>
        <begin position="115"/>
        <end position="131"/>
    </location>
</feature>
<protein>
    <submittedName>
        <fullName evidence="7">Lysoplasmalogenase</fullName>
    </submittedName>
</protein>